<organism evidence="4 5">
    <name type="scientific">Sphingomonas tagetis</name>
    <dbReference type="NCBI Taxonomy" id="2949092"/>
    <lineage>
        <taxon>Bacteria</taxon>
        <taxon>Pseudomonadati</taxon>
        <taxon>Pseudomonadota</taxon>
        <taxon>Alphaproteobacteria</taxon>
        <taxon>Sphingomonadales</taxon>
        <taxon>Sphingomonadaceae</taxon>
        <taxon>Sphingomonas</taxon>
    </lineage>
</organism>
<feature type="domain" description="DUF1206" evidence="3">
    <location>
        <begin position="40"/>
        <end position="101"/>
    </location>
</feature>
<reference evidence="4" key="1">
    <citation type="submission" date="2022-05" db="EMBL/GenBank/DDBJ databases">
        <title>Sphingomonas sp. strain MG17 Genome sequencing and assembly.</title>
        <authorList>
            <person name="Kim I."/>
        </authorList>
    </citation>
    <scope>NUCLEOTIDE SEQUENCE</scope>
    <source>
        <strain evidence="4">MG17</strain>
    </source>
</reference>
<gene>
    <name evidence="4" type="ORF">M9978_13865</name>
</gene>
<keyword evidence="2" id="KW-1133">Transmembrane helix</keyword>
<keyword evidence="2" id="KW-0812">Transmembrane</keyword>
<evidence type="ECO:0000256" key="2">
    <source>
        <dbReference type="SAM" id="Phobius"/>
    </source>
</evidence>
<keyword evidence="5" id="KW-1185">Reference proteome</keyword>
<feature type="domain" description="DUF1206" evidence="3">
    <location>
        <begin position="121"/>
        <end position="184"/>
    </location>
</feature>
<dbReference type="EMBL" id="JAMLDX010000010">
    <property type="protein sequence ID" value="MCP3731511.1"/>
    <property type="molecule type" value="Genomic_DNA"/>
</dbReference>
<comment type="caution">
    <text evidence="4">The sequence shown here is derived from an EMBL/GenBank/DDBJ whole genome shotgun (WGS) entry which is preliminary data.</text>
</comment>
<feature type="transmembrane region" description="Helical" evidence="2">
    <location>
        <begin position="248"/>
        <end position="266"/>
    </location>
</feature>
<proteinExistence type="predicted"/>
<dbReference type="InterPro" id="IPR009597">
    <property type="entry name" value="DUF1206"/>
</dbReference>
<feature type="transmembrane region" description="Helical" evidence="2">
    <location>
        <begin position="36"/>
        <end position="57"/>
    </location>
</feature>
<evidence type="ECO:0000259" key="3">
    <source>
        <dbReference type="Pfam" id="PF06724"/>
    </source>
</evidence>
<feature type="domain" description="DUF1206" evidence="3">
    <location>
        <begin position="207"/>
        <end position="271"/>
    </location>
</feature>
<dbReference type="Proteomes" id="UP001139451">
    <property type="component" value="Unassembled WGS sequence"/>
</dbReference>
<feature type="region of interest" description="Disordered" evidence="1">
    <location>
        <begin position="1"/>
        <end position="27"/>
    </location>
</feature>
<feature type="transmembrane region" description="Helical" evidence="2">
    <location>
        <begin position="77"/>
        <end position="96"/>
    </location>
</feature>
<name>A0A9X2HNB4_9SPHN</name>
<keyword evidence="2" id="KW-0472">Membrane</keyword>
<feature type="transmembrane region" description="Helical" evidence="2">
    <location>
        <begin position="160"/>
        <end position="180"/>
    </location>
</feature>
<evidence type="ECO:0000313" key="4">
    <source>
        <dbReference type="EMBL" id="MCP3731511.1"/>
    </source>
</evidence>
<dbReference type="Pfam" id="PF06724">
    <property type="entry name" value="DUF1206"/>
    <property type="match status" value="3"/>
</dbReference>
<dbReference type="AlphaFoldDB" id="A0A9X2HNB4"/>
<feature type="transmembrane region" description="Helical" evidence="2">
    <location>
        <begin position="209"/>
        <end position="228"/>
    </location>
</feature>
<evidence type="ECO:0000256" key="1">
    <source>
        <dbReference type="SAM" id="MobiDB-lite"/>
    </source>
</evidence>
<accession>A0A9X2HNB4</accession>
<protein>
    <submittedName>
        <fullName evidence="4">DUF1206 domain-containing protein</fullName>
    </submittedName>
</protein>
<evidence type="ECO:0000313" key="5">
    <source>
        <dbReference type="Proteomes" id="UP001139451"/>
    </source>
</evidence>
<sequence>MSRPGFLFSDKERKRRQDRCHAGGSSRMHTSSQLTLLTRIGFASRGVLYIVIAYLILRARRAEDQSGALEYLGNGSGKLLLCVMAVGFVAYGLWRLSDAIFNIERHASDGKGAAERVAAGLSGLVHLFLTWQAVALIRGISSSGDGAQDGARSALELPGGPALVILAGVVLAATGVWQLVKAAKAGFLRHLEPGMADKTWVKWSGRAGYAARGLVFLITSGFLIKAGWEARAREAGGMADAITWLPEPFDIVIAVGLLGFGLFSLIEARFRILHDVPVEGIAQRVTGGRFS</sequence>